<dbReference type="EMBL" id="KR136259">
    <property type="protein sequence ID" value="AKG94180.1"/>
    <property type="molecule type" value="Genomic_DNA"/>
</dbReference>
<dbReference type="GeneID" id="26636085"/>
<organism evidence="1 2">
    <name type="scientific">Polaribacter phage P12002L</name>
    <dbReference type="NCBI Taxonomy" id="1647386"/>
    <lineage>
        <taxon>Viruses</taxon>
        <taxon>Duplodnaviria</taxon>
        <taxon>Heunggongvirae</taxon>
        <taxon>Uroviricota</taxon>
        <taxon>Caudoviricetes</taxon>
        <taxon>Incheonvirus</taxon>
        <taxon>Incheonvirus P12002L</taxon>
    </lineage>
</organism>
<dbReference type="OrthoDB" id="32109at10239"/>
<dbReference type="Proteomes" id="UP000204415">
    <property type="component" value="Segment"/>
</dbReference>
<dbReference type="KEGG" id="vg:26636085"/>
<evidence type="ECO:0000313" key="1">
    <source>
        <dbReference type="EMBL" id="AKG94180.1"/>
    </source>
</evidence>
<evidence type="ECO:0000313" key="2">
    <source>
        <dbReference type="Proteomes" id="UP000204415"/>
    </source>
</evidence>
<accession>A0A0F7IJG5</accession>
<proteinExistence type="predicted"/>
<protein>
    <submittedName>
        <fullName evidence="1">Uncharacterized protein</fullName>
    </submittedName>
</protein>
<gene>
    <name evidence="1" type="ORF">P12002L_0006</name>
</gene>
<dbReference type="RefSeq" id="YP_009209666.1">
    <property type="nucleotide sequence ID" value="NC_028924.1"/>
</dbReference>
<keyword evidence="2" id="KW-1185">Reference proteome</keyword>
<reference evidence="1 2" key="1">
    <citation type="journal article" date="2015" name="Stand. Genomic Sci.">
        <title>Complete genome sequences of bacteriophages P12002L and P12002S, two lytic phages that infect a marine Polaribacter strain.</title>
        <authorList>
            <person name="Kang I."/>
            <person name="Jang H."/>
            <person name="Cho J.-C."/>
        </authorList>
    </citation>
    <scope>NUCLEOTIDE SEQUENCE [LARGE SCALE GENOMIC DNA]</scope>
</reference>
<sequence length="107" mass="12623">MKIKQIKIPIDIVPTYTLVRERDGLTKVSNSIKWIEFGSNGEYTQDYNEIKVGRSLLMRPFCDQYIWLTTSVVEILSEAENYIKFKTNNSTYKLTKSYENNKDYHTL</sequence>
<name>A0A0F7IJG5_9CAUD</name>